<dbReference type="InterPro" id="IPR000210">
    <property type="entry name" value="BTB/POZ_dom"/>
</dbReference>
<evidence type="ECO:0000313" key="2">
    <source>
        <dbReference type="EMBL" id="KAK7013107.1"/>
    </source>
</evidence>
<reference evidence="2 3" key="1">
    <citation type="journal article" date="2024" name="J Genomics">
        <title>Draft genome sequencing and assembly of Favolaschia claudopus CIRM-BRFM 2984 isolated from oak limbs.</title>
        <authorList>
            <person name="Navarro D."/>
            <person name="Drula E."/>
            <person name="Chaduli D."/>
            <person name="Cazenave R."/>
            <person name="Ahrendt S."/>
            <person name="Wang J."/>
            <person name="Lipzen A."/>
            <person name="Daum C."/>
            <person name="Barry K."/>
            <person name="Grigoriev I.V."/>
            <person name="Favel A."/>
            <person name="Rosso M.N."/>
            <person name="Martin F."/>
        </authorList>
    </citation>
    <scope>NUCLEOTIDE SEQUENCE [LARGE SCALE GENOMIC DNA]</scope>
    <source>
        <strain evidence="2 3">CIRM-BRFM 2984</strain>
    </source>
</reference>
<dbReference type="Pfam" id="PF00651">
    <property type="entry name" value="BTB"/>
    <property type="match status" value="1"/>
</dbReference>
<feature type="domain" description="BTB" evidence="1">
    <location>
        <begin position="18"/>
        <end position="127"/>
    </location>
</feature>
<evidence type="ECO:0000313" key="3">
    <source>
        <dbReference type="Proteomes" id="UP001362999"/>
    </source>
</evidence>
<comment type="caution">
    <text evidence="2">The sequence shown here is derived from an EMBL/GenBank/DDBJ whole genome shotgun (WGS) entry which is preliminary data.</text>
</comment>
<dbReference type="InterPro" id="IPR011333">
    <property type="entry name" value="SKP1/BTB/POZ_sf"/>
</dbReference>
<name>A0AAW0AIV2_9AGAR</name>
<proteinExistence type="predicted"/>
<dbReference type="AlphaFoldDB" id="A0AAW0AIV2"/>
<sequence>MVNDTAPERVDYLWFPDADLVLRAENSMFRVSSGILAARSSVFRDMTTLPQPMPLEDETVDGCIVVRLHDSAAEAKCFLRAIFDSSFFMPPPSTVLLTTVIGVMRLAHKYHIPYLFRRALSHLDVLYPTTLSEFQTSTSPFPFRKHHHIIPDAESVSLVRAVSEVGALWLLPAAYYSWINELPPSSDAFNNLQPDELRLCWAAQLQCIRAVGMSYRFLRNLPTVSCSSNDQCIDVICRAQDSLDRWSELQNGDSALDLDPLGPGVFSYMNDQQLCPNCETIGRRLFSEAQKQVWEQLPGMFTLPTWEQLIKMRQKVLME</sequence>
<accession>A0AAW0AIV2</accession>
<keyword evidence="3" id="KW-1185">Reference proteome</keyword>
<dbReference type="CDD" id="cd18186">
    <property type="entry name" value="BTB_POZ_ZBTB_KLHL-like"/>
    <property type="match status" value="1"/>
</dbReference>
<dbReference type="SUPFAM" id="SSF54695">
    <property type="entry name" value="POZ domain"/>
    <property type="match status" value="1"/>
</dbReference>
<gene>
    <name evidence="2" type="ORF">R3P38DRAFT_2721561</name>
</gene>
<protein>
    <submittedName>
        <fullName evidence="2">BTB domain-containing protein</fullName>
    </submittedName>
</protein>
<organism evidence="2 3">
    <name type="scientific">Favolaschia claudopus</name>
    <dbReference type="NCBI Taxonomy" id="2862362"/>
    <lineage>
        <taxon>Eukaryota</taxon>
        <taxon>Fungi</taxon>
        <taxon>Dikarya</taxon>
        <taxon>Basidiomycota</taxon>
        <taxon>Agaricomycotina</taxon>
        <taxon>Agaricomycetes</taxon>
        <taxon>Agaricomycetidae</taxon>
        <taxon>Agaricales</taxon>
        <taxon>Marasmiineae</taxon>
        <taxon>Mycenaceae</taxon>
        <taxon>Favolaschia</taxon>
    </lineage>
</organism>
<dbReference type="SMART" id="SM00225">
    <property type="entry name" value="BTB"/>
    <property type="match status" value="1"/>
</dbReference>
<dbReference type="Gene3D" id="3.30.710.10">
    <property type="entry name" value="Potassium Channel Kv1.1, Chain A"/>
    <property type="match status" value="1"/>
</dbReference>
<evidence type="ECO:0000259" key="1">
    <source>
        <dbReference type="SMART" id="SM00225"/>
    </source>
</evidence>
<dbReference type="EMBL" id="JAWWNJ010000061">
    <property type="protein sequence ID" value="KAK7013107.1"/>
    <property type="molecule type" value="Genomic_DNA"/>
</dbReference>
<dbReference type="Proteomes" id="UP001362999">
    <property type="component" value="Unassembled WGS sequence"/>
</dbReference>